<dbReference type="AlphaFoldDB" id="A0A940WR66"/>
<proteinExistence type="predicted"/>
<protein>
    <submittedName>
        <fullName evidence="2">Uncharacterized protein</fullName>
    </submittedName>
</protein>
<dbReference type="InterPro" id="IPR027417">
    <property type="entry name" value="P-loop_NTPase"/>
</dbReference>
<comment type="caution">
    <text evidence="2">The sequence shown here is derived from an EMBL/GenBank/DDBJ whole genome shotgun (WGS) entry which is preliminary data.</text>
</comment>
<evidence type="ECO:0000313" key="2">
    <source>
        <dbReference type="EMBL" id="MBP2707793.1"/>
    </source>
</evidence>
<dbReference type="Gene3D" id="3.40.50.300">
    <property type="entry name" value="P-loop containing nucleotide triphosphate hydrolases"/>
    <property type="match status" value="1"/>
</dbReference>
<evidence type="ECO:0000256" key="1">
    <source>
        <dbReference type="SAM" id="MobiDB-lite"/>
    </source>
</evidence>
<accession>A0A940WR66</accession>
<organism evidence="2 3">
    <name type="scientific">Microbispora oryzae</name>
    <dbReference type="NCBI Taxonomy" id="2806554"/>
    <lineage>
        <taxon>Bacteria</taxon>
        <taxon>Bacillati</taxon>
        <taxon>Actinomycetota</taxon>
        <taxon>Actinomycetes</taxon>
        <taxon>Streptosporangiales</taxon>
        <taxon>Streptosporangiaceae</taxon>
        <taxon>Microbispora</taxon>
    </lineage>
</organism>
<dbReference type="Proteomes" id="UP000674234">
    <property type="component" value="Unassembled WGS sequence"/>
</dbReference>
<keyword evidence="3" id="KW-1185">Reference proteome</keyword>
<feature type="region of interest" description="Disordered" evidence="1">
    <location>
        <begin position="50"/>
        <end position="70"/>
    </location>
</feature>
<dbReference type="SUPFAM" id="SSF53795">
    <property type="entry name" value="PEP carboxykinase-like"/>
    <property type="match status" value="1"/>
</dbReference>
<gene>
    <name evidence="2" type="ORF">JOL79_28835</name>
</gene>
<reference evidence="2" key="1">
    <citation type="submission" date="2021-02" db="EMBL/GenBank/DDBJ databases">
        <title>Draft genome sequence of Microbispora sp. RL4-1S isolated from rice leaves in Thailand.</title>
        <authorList>
            <person name="Muangham S."/>
            <person name="Duangmal K."/>
        </authorList>
    </citation>
    <scope>NUCLEOTIDE SEQUENCE</scope>
    <source>
        <strain evidence="2">RL4-1S</strain>
    </source>
</reference>
<name>A0A940WR66_9ACTN</name>
<dbReference type="EMBL" id="JAFCNB010000023">
    <property type="protein sequence ID" value="MBP2707793.1"/>
    <property type="molecule type" value="Genomic_DNA"/>
</dbReference>
<sequence length="317" mass="34415">MSEAALRIWGQAIKLTGFADEELAEVFDTFGGSIDVIADGREPQLTVHRQHGSAAGAGERRSRHRGGSPAGKYFLDGTPFDGAEQQRDITIVSEGSGCDVYAEDDALLVVAGDSATIVADRLPQMLLSDVIEDWLLCRSRANGAVQVHCAAWLDDGRATLAVGSSGAGKSTELFRNVRAGSSFLSNDRAFLRLRDGALEVRSFPLPVNIGCGTIRALDLPIPHHGLGDHDKIRLRAPEVAERFDVDYETWYPVARVVCTSLADFNANIYWDEDACHPFWVRGWHPGTLPGAVVEKLTAALEPLIIERRLLTGQGAVR</sequence>
<evidence type="ECO:0000313" key="3">
    <source>
        <dbReference type="Proteomes" id="UP000674234"/>
    </source>
</evidence>
<dbReference type="RefSeq" id="WP_210159057.1">
    <property type="nucleotide sequence ID" value="NZ_JAFCNB010000023.1"/>
</dbReference>